<dbReference type="AlphaFoldDB" id="A0A401ZNI8"/>
<evidence type="ECO:0000313" key="1">
    <source>
        <dbReference type="EMBL" id="GCE08374.1"/>
    </source>
</evidence>
<dbReference type="SUPFAM" id="SSF51197">
    <property type="entry name" value="Clavaminate synthase-like"/>
    <property type="match status" value="1"/>
</dbReference>
<protein>
    <submittedName>
        <fullName evidence="1">Phytanoyl-CoA dioxygenase</fullName>
    </submittedName>
</protein>
<dbReference type="Gene3D" id="2.60.120.620">
    <property type="entry name" value="q2cbj1_9rhob like domain"/>
    <property type="match status" value="1"/>
</dbReference>
<dbReference type="Proteomes" id="UP000287224">
    <property type="component" value="Unassembled WGS sequence"/>
</dbReference>
<proteinExistence type="predicted"/>
<dbReference type="Pfam" id="PF05721">
    <property type="entry name" value="PhyH"/>
    <property type="match status" value="1"/>
</dbReference>
<comment type="caution">
    <text evidence="1">The sequence shown here is derived from an EMBL/GenBank/DDBJ whole genome shotgun (WGS) entry which is preliminary data.</text>
</comment>
<dbReference type="PANTHER" id="PTHR40128">
    <property type="entry name" value="EXPRESSED PROTEIN"/>
    <property type="match status" value="1"/>
</dbReference>
<dbReference type="PANTHER" id="PTHR40128:SF1">
    <property type="entry name" value="PHYTANOYL-COA HYDROXYLASE"/>
    <property type="match status" value="1"/>
</dbReference>
<organism evidence="1 2">
    <name type="scientific">Dictyobacter aurantiacus</name>
    <dbReference type="NCBI Taxonomy" id="1936993"/>
    <lineage>
        <taxon>Bacteria</taxon>
        <taxon>Bacillati</taxon>
        <taxon>Chloroflexota</taxon>
        <taxon>Ktedonobacteria</taxon>
        <taxon>Ktedonobacterales</taxon>
        <taxon>Dictyobacteraceae</taxon>
        <taxon>Dictyobacter</taxon>
    </lineage>
</organism>
<dbReference type="RefSeq" id="WP_235845890.1">
    <property type="nucleotide sequence ID" value="NZ_BIFQ01000002.1"/>
</dbReference>
<keyword evidence="1" id="KW-0223">Dioxygenase</keyword>
<name>A0A401ZNI8_9CHLR</name>
<dbReference type="EMBL" id="BIFQ01000002">
    <property type="protein sequence ID" value="GCE08374.1"/>
    <property type="molecule type" value="Genomic_DNA"/>
</dbReference>
<gene>
    <name evidence="1" type="ORF">KDAU_57030</name>
</gene>
<reference evidence="2" key="1">
    <citation type="submission" date="2018-12" db="EMBL/GenBank/DDBJ databases">
        <title>Tengunoibacter tsumagoiensis gen. nov., sp. nov., Dictyobacter kobayashii sp. nov., D. alpinus sp. nov., and D. joshuensis sp. nov. and description of Dictyobacteraceae fam. nov. within the order Ktedonobacterales isolated from Tengu-no-mugimeshi.</title>
        <authorList>
            <person name="Wang C.M."/>
            <person name="Zheng Y."/>
            <person name="Sakai Y."/>
            <person name="Toyoda A."/>
            <person name="Minakuchi Y."/>
            <person name="Abe K."/>
            <person name="Yokota A."/>
            <person name="Yabe S."/>
        </authorList>
    </citation>
    <scope>NUCLEOTIDE SEQUENCE [LARGE SCALE GENOMIC DNA]</scope>
    <source>
        <strain evidence="2">S-27</strain>
    </source>
</reference>
<accession>A0A401ZNI8</accession>
<keyword evidence="1" id="KW-0560">Oxidoreductase</keyword>
<dbReference type="InterPro" id="IPR008775">
    <property type="entry name" value="Phytyl_CoA_dOase-like"/>
</dbReference>
<dbReference type="GO" id="GO:0016706">
    <property type="term" value="F:2-oxoglutarate-dependent dioxygenase activity"/>
    <property type="evidence" value="ECO:0007669"/>
    <property type="project" value="UniProtKB-ARBA"/>
</dbReference>
<sequence>MSTRMREFTLMSNGYQLSQTPQRLGWLEPTDPTLPMEQLRQKYRADGYLWLKGILNREAVQAFRRRFFAAMQASGLLTAGSDPEEGIYSGETTHKELAHRIFMEAHRWSEYEAFCTAPEIVRFYAEFLGGEIYLHKRKLIRYNVPGDARTTGAHYDLVYLRGGTDRLCSSWIPIGDIPVEMGGLTYLQGSDAWGRKMEAEFSRQNADLSPEERISAYNKNMREGWLTNDLPELAERVNSRWLIADYACGDMVVHSPYMIHAATVNYNSEQRIRLSTDIRYQRKDDAIDMRWTNHWYPGDKL</sequence>
<evidence type="ECO:0000313" key="2">
    <source>
        <dbReference type="Proteomes" id="UP000287224"/>
    </source>
</evidence>
<keyword evidence="2" id="KW-1185">Reference proteome</keyword>